<dbReference type="RefSeq" id="WP_353930507.1">
    <property type="nucleotide sequence ID" value="NZ_CP150886.1"/>
</dbReference>
<gene>
    <name evidence="3" type="ORF">WJM97_19890</name>
</gene>
<feature type="transmembrane region" description="Helical" evidence="1">
    <location>
        <begin position="7"/>
        <end position="26"/>
    </location>
</feature>
<keyword evidence="1" id="KW-0812">Transmembrane</keyword>
<evidence type="ECO:0000313" key="4">
    <source>
        <dbReference type="Proteomes" id="UP001483337"/>
    </source>
</evidence>
<organism evidence="3 4">
    <name type="scientific">Okeanomitos corallinicola TIOX110</name>
    <dbReference type="NCBI Taxonomy" id="3133117"/>
    <lineage>
        <taxon>Bacteria</taxon>
        <taxon>Bacillati</taxon>
        <taxon>Cyanobacteriota</taxon>
        <taxon>Cyanophyceae</taxon>
        <taxon>Nostocales</taxon>
        <taxon>Aphanizomenonaceae</taxon>
        <taxon>Okeanomitos</taxon>
    </lineage>
</organism>
<keyword evidence="1" id="KW-0472">Membrane</keyword>
<evidence type="ECO:0000313" key="3">
    <source>
        <dbReference type="EMBL" id="WZB87595.1"/>
    </source>
</evidence>
<accession>A0ABZ2UVK9</accession>
<sequence length="368" mass="41456">MKRRQRIIWLSAIALAVIIILSTIVAPSTKINAGSSYNRAPDGYGAWYAFMQAQGANIQRWQKPFGEIEIETKPVTLLQVYGDLVTANLYSEEIEWVEKGNTLVVLGVKQPTTAATFSTNQKSSFGDIKIDTTRRHKNSKSEQEKLGDRFGAVVWERKYGAGNVILASTPYLAANAYQGEANFIYLADLINKNNQKILIDEYIHGYKDPDTRQKEGQGDLFSYLAQTPLLILLIQIGVLLLLLIWAKNRRFGKAVPLKTPEIDNSQAYIQALAGVLQKAQSSDFVVEMIGKEEKRNLQAKLGLGTTPLENEILLTVWSEKTESNLAELESVLKTQLKQHRISEKELLDWLIKWQNIHKLNTKTINIPN</sequence>
<protein>
    <submittedName>
        <fullName evidence="3">DUF4350 domain-containing protein</fullName>
    </submittedName>
</protein>
<evidence type="ECO:0000259" key="2">
    <source>
        <dbReference type="Pfam" id="PF14258"/>
    </source>
</evidence>
<feature type="transmembrane region" description="Helical" evidence="1">
    <location>
        <begin position="220"/>
        <end position="245"/>
    </location>
</feature>
<dbReference type="InterPro" id="IPR025646">
    <property type="entry name" value="DUF4350"/>
</dbReference>
<reference evidence="3 4" key="1">
    <citation type="submission" date="2024-04" db="EMBL/GenBank/DDBJ databases">
        <title>Okeanomitos corallinicola gen. &amp; sp. nov. (Nostocales, Cyanobacteria), a new toxic marine heterocyst-forming cyanobacterium from a coral reef.</title>
        <authorList>
            <person name="Li H."/>
            <person name="Li R."/>
            <person name="Kang J."/>
            <person name="Hii K.S."/>
            <person name="Mohamed H.F."/>
            <person name="Xu X."/>
            <person name="Luo Z."/>
        </authorList>
    </citation>
    <scope>NUCLEOTIDE SEQUENCE [LARGE SCALE GENOMIC DNA]</scope>
    <source>
        <strain evidence="3 4">TIOX110</strain>
    </source>
</reference>
<dbReference type="EMBL" id="CP150886">
    <property type="protein sequence ID" value="WZB87595.1"/>
    <property type="molecule type" value="Genomic_DNA"/>
</dbReference>
<keyword evidence="1" id="KW-1133">Transmembrane helix</keyword>
<evidence type="ECO:0000256" key="1">
    <source>
        <dbReference type="SAM" id="Phobius"/>
    </source>
</evidence>
<proteinExistence type="predicted"/>
<keyword evidence="4" id="KW-1185">Reference proteome</keyword>
<dbReference type="Pfam" id="PF14258">
    <property type="entry name" value="DUF4350"/>
    <property type="match status" value="1"/>
</dbReference>
<name>A0ABZ2UVK9_9CYAN</name>
<dbReference type="Proteomes" id="UP001483337">
    <property type="component" value="Chromosome"/>
</dbReference>
<feature type="domain" description="DUF4350" evidence="2">
    <location>
        <begin position="36"/>
        <end position="184"/>
    </location>
</feature>